<keyword evidence="3 6" id="KW-0863">Zinc-finger</keyword>
<dbReference type="InterPro" id="IPR049899">
    <property type="entry name" value="Znf_C2HC_C3H"/>
</dbReference>
<feature type="compositionally biased region" description="Basic and acidic residues" evidence="7">
    <location>
        <begin position="368"/>
        <end position="380"/>
    </location>
</feature>
<dbReference type="OMA" id="NKRYETH"/>
<keyword evidence="2" id="KW-0479">Metal-binding</keyword>
<evidence type="ECO:0000256" key="7">
    <source>
        <dbReference type="SAM" id="MobiDB-lite"/>
    </source>
</evidence>
<feature type="region of interest" description="Disordered" evidence="7">
    <location>
        <begin position="48"/>
        <end position="78"/>
    </location>
</feature>
<evidence type="ECO:0000256" key="6">
    <source>
        <dbReference type="PROSITE-ProRule" id="PRU01371"/>
    </source>
</evidence>
<dbReference type="OrthoDB" id="10255185at2759"/>
<dbReference type="Proteomes" id="UP000887567">
    <property type="component" value="Unplaced"/>
</dbReference>
<feature type="compositionally biased region" description="Basic and acidic residues" evidence="7">
    <location>
        <begin position="565"/>
        <end position="575"/>
    </location>
</feature>
<feature type="domain" description="C2HC/C3H-type" evidence="8">
    <location>
        <begin position="451"/>
        <end position="480"/>
    </location>
</feature>
<feature type="region of interest" description="Disordered" evidence="7">
    <location>
        <begin position="368"/>
        <end position="429"/>
    </location>
</feature>
<dbReference type="AlphaFoldDB" id="A0A913XT44"/>
<protein>
    <recommendedName>
        <fullName evidence="8">C2HC/C3H-type domain-containing protein</fullName>
    </recommendedName>
</protein>
<evidence type="ECO:0000259" key="8">
    <source>
        <dbReference type="PROSITE" id="PS52027"/>
    </source>
</evidence>
<feature type="compositionally biased region" description="Basic and acidic residues" evidence="7">
    <location>
        <begin position="269"/>
        <end position="293"/>
    </location>
</feature>
<feature type="domain" description="C2HC/C3H-type" evidence="8">
    <location>
        <begin position="547"/>
        <end position="576"/>
    </location>
</feature>
<feature type="compositionally biased region" description="Basic residues" evidence="7">
    <location>
        <begin position="136"/>
        <end position="155"/>
    </location>
</feature>
<keyword evidence="4" id="KW-0862">Zinc</keyword>
<evidence type="ECO:0000256" key="3">
    <source>
        <dbReference type="ARBA" id="ARBA00022771"/>
    </source>
</evidence>
<dbReference type="EnsemblMetazoa" id="XM_021053655.2">
    <property type="protein sequence ID" value="XP_020909314.1"/>
    <property type="gene ID" value="LOC110247247"/>
</dbReference>
<keyword evidence="10" id="KW-1185">Reference proteome</keyword>
<dbReference type="Gene3D" id="3.30.160.60">
    <property type="entry name" value="Classic Zinc Finger"/>
    <property type="match status" value="2"/>
</dbReference>
<feature type="compositionally biased region" description="Basic and acidic residues" evidence="7">
    <location>
        <begin position="390"/>
        <end position="408"/>
    </location>
</feature>
<sequence>MAQTSYERQPYCQQALQMPETLSPLANIDKMSGVQKPKQSRLELMRQNYEKKRQKDVEDRLAEMRSQQARADTEKVKSGGTVRAFFAERRALEANMKDPYALPPIDRHFRKVKDSSSSAPPRQTRAVQSYTPPAQHKSKSAGRRKQAPQYYRKKSKGVDKQNPLPPLQRGQTSSHKPPTPNKRYETHHTLTTDDSQEDNNETLYQETVHVPKPPQQPNPLRNQRPGIESRSDFDESCSNHSDEPPPNLAKLKAIRQKRLSKQMSLVKQESIEKPTEFQKWQMEQDKQRAERLEKHKQKTSKPQNKTESTLSTRERELLEKIKAEQDKLKEIKRLQQELEEQDRMENEDSSSYELMLADKDDKYYQKQDSFNKERTSEKVQKQGKYVQPKSETKRENKTQVHIQQKKDIVTQMTISNTLPADDDTMEEDEPKEDFTAFYEQAAQNDEAVSLDLTPCTICGRKFATERLGRHAKICNKNSKTKRKAFDVQKQRVSGMEHAKYVLTGDYKKEPPKPKKADWRVQHENFIKTIRYAKGASNEPPPVIENPHYVACPYCERKFNPETAERHIPRCKDIKSRPAPPKANKNRRKR</sequence>
<dbReference type="Pfam" id="PF13913">
    <property type="entry name" value="zf-C2HC_2"/>
    <property type="match status" value="2"/>
</dbReference>
<feature type="compositionally biased region" description="Polar residues" evidence="7">
    <location>
        <begin position="115"/>
        <end position="132"/>
    </location>
</feature>
<dbReference type="PANTHER" id="PTHR14649">
    <property type="entry name" value="ZINC FINGER C2HC DOMAIN-CONTAINING PROTEIN 1C"/>
    <property type="match status" value="1"/>
</dbReference>
<feature type="region of interest" description="Disordered" evidence="7">
    <location>
        <begin position="91"/>
        <end position="317"/>
    </location>
</feature>
<dbReference type="InterPro" id="IPR026104">
    <property type="entry name" value="ZNF_C2HC_dom_1C"/>
</dbReference>
<dbReference type="RefSeq" id="XP_020909314.1">
    <property type="nucleotide sequence ID" value="XM_021053655.2"/>
</dbReference>
<reference evidence="9" key="1">
    <citation type="submission" date="2022-11" db="UniProtKB">
        <authorList>
            <consortium name="EnsemblMetazoa"/>
        </authorList>
    </citation>
    <scope>IDENTIFICATION</scope>
</reference>
<feature type="compositionally biased region" description="Basic and acidic residues" evidence="7">
    <location>
        <begin position="182"/>
        <end position="191"/>
    </location>
</feature>
<evidence type="ECO:0000313" key="9">
    <source>
        <dbReference type="EnsemblMetazoa" id="XP_020909314.1"/>
    </source>
</evidence>
<dbReference type="PANTHER" id="PTHR14649:SF1">
    <property type="entry name" value="ZINC FINGER C2HC DOMAIN-CONTAINING PROTEIN 1C"/>
    <property type="match status" value="1"/>
</dbReference>
<name>A0A913XT44_EXADI</name>
<dbReference type="GeneID" id="110247247"/>
<feature type="compositionally biased region" description="Acidic residues" evidence="7">
    <location>
        <begin position="420"/>
        <end position="429"/>
    </location>
</feature>
<evidence type="ECO:0000256" key="5">
    <source>
        <dbReference type="ARBA" id="ARBA00023054"/>
    </source>
</evidence>
<accession>A0A913XT44</accession>
<feature type="compositionally biased region" description="Basic and acidic residues" evidence="7">
    <location>
        <begin position="48"/>
        <end position="63"/>
    </location>
</feature>
<feature type="region of interest" description="Disordered" evidence="7">
    <location>
        <begin position="565"/>
        <end position="589"/>
    </location>
</feature>
<evidence type="ECO:0000256" key="2">
    <source>
        <dbReference type="ARBA" id="ARBA00022723"/>
    </source>
</evidence>
<evidence type="ECO:0000313" key="10">
    <source>
        <dbReference type="Proteomes" id="UP000887567"/>
    </source>
</evidence>
<dbReference type="GO" id="GO:0008270">
    <property type="term" value="F:zinc ion binding"/>
    <property type="evidence" value="ECO:0007669"/>
    <property type="project" value="UniProtKB-KW"/>
</dbReference>
<keyword evidence="5" id="KW-0175">Coiled coil</keyword>
<organism evidence="9 10">
    <name type="scientific">Exaiptasia diaphana</name>
    <name type="common">Tropical sea anemone</name>
    <name type="synonym">Aiptasia pulchella</name>
    <dbReference type="NCBI Taxonomy" id="2652724"/>
    <lineage>
        <taxon>Eukaryota</taxon>
        <taxon>Metazoa</taxon>
        <taxon>Cnidaria</taxon>
        <taxon>Anthozoa</taxon>
        <taxon>Hexacorallia</taxon>
        <taxon>Actiniaria</taxon>
        <taxon>Aiptasiidae</taxon>
        <taxon>Exaiptasia</taxon>
    </lineage>
</organism>
<proteinExistence type="inferred from homology"/>
<dbReference type="KEGG" id="epa:110247247"/>
<evidence type="ECO:0000256" key="1">
    <source>
        <dbReference type="ARBA" id="ARBA00010843"/>
    </source>
</evidence>
<feature type="compositionally biased region" description="Polar residues" evidence="7">
    <location>
        <begin position="300"/>
        <end position="311"/>
    </location>
</feature>
<evidence type="ECO:0000256" key="4">
    <source>
        <dbReference type="ARBA" id="ARBA00022833"/>
    </source>
</evidence>
<comment type="similarity">
    <text evidence="1">Belongs to the ZC2HC1 family.</text>
</comment>
<dbReference type="PROSITE" id="PS52027">
    <property type="entry name" value="ZF_C2HC_C3H"/>
    <property type="match status" value="2"/>
</dbReference>